<keyword evidence="1" id="KW-0963">Cytoplasm</keyword>
<evidence type="ECO:0000313" key="6">
    <source>
        <dbReference type="Proteomes" id="UP000256379"/>
    </source>
</evidence>
<reference evidence="5 6" key="1">
    <citation type="submission" date="2018-04" db="EMBL/GenBank/DDBJ databases">
        <title>Novel Campyloabacter and Helicobacter Species and Strains.</title>
        <authorList>
            <person name="Mannion A.J."/>
            <person name="Shen Z."/>
            <person name="Fox J.G."/>
        </authorList>
    </citation>
    <scope>NUCLEOTIDE SEQUENCE [LARGE SCALE GENOMIC DNA]</scope>
    <source>
        <strain evidence="5 6">MIT 17-337</strain>
    </source>
</reference>
<dbReference type="Gene3D" id="2.30.290.10">
    <property type="entry name" value="BH3618-like"/>
    <property type="match status" value="1"/>
</dbReference>
<evidence type="ECO:0000256" key="4">
    <source>
        <dbReference type="ARBA" id="ARBA00023186"/>
    </source>
</evidence>
<dbReference type="GO" id="GO:0006417">
    <property type="term" value="P:regulation of translation"/>
    <property type="evidence" value="ECO:0007669"/>
    <property type="project" value="UniProtKB-KW"/>
</dbReference>
<dbReference type="RefSeq" id="WP_115542994.1">
    <property type="nucleotide sequence ID" value="NZ_NXLQ01000009.1"/>
</dbReference>
<keyword evidence="3" id="KW-0810">Translation regulation</keyword>
<dbReference type="GO" id="GO:0044780">
    <property type="term" value="P:bacterial-type flagellum assembly"/>
    <property type="evidence" value="ECO:0007669"/>
    <property type="project" value="InterPro"/>
</dbReference>
<dbReference type="InterPro" id="IPR003775">
    <property type="entry name" value="Flagellar_assembly_factor_FliW"/>
</dbReference>
<dbReference type="PANTHER" id="PTHR39190:SF1">
    <property type="entry name" value="FLAGELLAR ASSEMBLY FACTOR FLIW"/>
    <property type="match status" value="1"/>
</dbReference>
<evidence type="ECO:0000313" key="5">
    <source>
        <dbReference type="EMBL" id="RDU65877.1"/>
    </source>
</evidence>
<dbReference type="OrthoDB" id="5372942at2"/>
<proteinExistence type="predicted"/>
<evidence type="ECO:0000256" key="2">
    <source>
        <dbReference type="ARBA" id="ARBA00022795"/>
    </source>
</evidence>
<comment type="caution">
    <text evidence="5">The sequence shown here is derived from an EMBL/GenBank/DDBJ whole genome shotgun (WGS) entry which is preliminary data.</text>
</comment>
<dbReference type="AlphaFoldDB" id="A0A3D8IKK6"/>
<keyword evidence="2" id="KW-1005">Bacterial flagellum biogenesis</keyword>
<name>A0A3D8IKK6_9HELI</name>
<keyword evidence="6" id="KW-1185">Reference proteome</keyword>
<accession>A0A3D8IKK6</accession>
<evidence type="ECO:0000256" key="3">
    <source>
        <dbReference type="ARBA" id="ARBA00022845"/>
    </source>
</evidence>
<dbReference type="SUPFAM" id="SSF141457">
    <property type="entry name" value="BH3618-like"/>
    <property type="match status" value="1"/>
</dbReference>
<sequence length="282" mass="32810">MKNRYILKSSINNDHRIICQDNSEIILEHIDSVFAKILYNNGNKTHEAQGILSHVKGLNLLSKKSLFMNYSDDEAIKKYNQKANTNPQNQEQFFNQIALQEQKEQTQILSKHLHSTNNKLPSWTPNQINKDFFQEDSANHSHFTQDNLELKTHFTELQNLIAPDTTIKQVANNKDSIQIHTNHEIQKKENVKEQNALVVVNPYKLRNYSFGIPEYITIILNITPKSKILVYCPLDLNSPLEHSEINYLFPIVFNTETKFAAQIPLSIMDYPDFNKQKLKLYL</sequence>
<gene>
    <name evidence="5" type="ORF">CQA53_05345</name>
</gene>
<evidence type="ECO:0000256" key="1">
    <source>
        <dbReference type="ARBA" id="ARBA00022490"/>
    </source>
</evidence>
<keyword evidence="4" id="KW-0143">Chaperone</keyword>
<dbReference type="PANTHER" id="PTHR39190">
    <property type="entry name" value="FLAGELLAR ASSEMBLY FACTOR FLIW"/>
    <property type="match status" value="1"/>
</dbReference>
<dbReference type="EMBL" id="NXLQ01000009">
    <property type="protein sequence ID" value="RDU65877.1"/>
    <property type="molecule type" value="Genomic_DNA"/>
</dbReference>
<dbReference type="InterPro" id="IPR024046">
    <property type="entry name" value="Flagellar_assmbl_FliW_dom_sf"/>
</dbReference>
<dbReference type="Proteomes" id="UP000256379">
    <property type="component" value="Unassembled WGS sequence"/>
</dbReference>
<organism evidence="5 6">
    <name type="scientific">Helicobacter didelphidarum</name>
    <dbReference type="NCBI Taxonomy" id="2040648"/>
    <lineage>
        <taxon>Bacteria</taxon>
        <taxon>Pseudomonadati</taxon>
        <taxon>Campylobacterota</taxon>
        <taxon>Epsilonproteobacteria</taxon>
        <taxon>Campylobacterales</taxon>
        <taxon>Helicobacteraceae</taxon>
        <taxon>Helicobacter</taxon>
    </lineage>
</organism>
<dbReference type="Pfam" id="PF02623">
    <property type="entry name" value="FliW"/>
    <property type="match status" value="1"/>
</dbReference>
<protein>
    <submittedName>
        <fullName evidence="5">Uncharacterized protein</fullName>
    </submittedName>
</protein>